<evidence type="ECO:0000256" key="5">
    <source>
        <dbReference type="SAM" id="MobiDB-lite"/>
    </source>
</evidence>
<feature type="region of interest" description="Disordered" evidence="5">
    <location>
        <begin position="167"/>
        <end position="205"/>
    </location>
</feature>
<keyword evidence="1" id="KW-0479">Metal-binding</keyword>
<evidence type="ECO:0000256" key="4">
    <source>
        <dbReference type="PROSITE-ProRule" id="PRU00042"/>
    </source>
</evidence>
<reference evidence="7 8" key="1">
    <citation type="journal article" date="2017" name="Mol. Ecol.">
        <title>Comparative and population genomic landscape of Phellinus noxius: A hypervariable fungus causing root rot in trees.</title>
        <authorList>
            <person name="Chung C.L."/>
            <person name="Lee T.J."/>
            <person name="Akiba M."/>
            <person name="Lee H.H."/>
            <person name="Kuo T.H."/>
            <person name="Liu D."/>
            <person name="Ke H.M."/>
            <person name="Yokoi T."/>
            <person name="Roa M.B."/>
            <person name="Lu M.J."/>
            <person name="Chang Y.Y."/>
            <person name="Ann P.J."/>
            <person name="Tsai J.N."/>
            <person name="Chen C.Y."/>
            <person name="Tzean S.S."/>
            <person name="Ota Y."/>
            <person name="Hattori T."/>
            <person name="Sahashi N."/>
            <person name="Liou R.F."/>
            <person name="Kikuchi T."/>
            <person name="Tsai I.J."/>
        </authorList>
    </citation>
    <scope>NUCLEOTIDE SEQUENCE [LARGE SCALE GENOMIC DNA]</scope>
    <source>
        <strain evidence="7 8">FFPRI411160</strain>
    </source>
</reference>
<keyword evidence="3" id="KW-0862">Zinc</keyword>
<dbReference type="STRING" id="2282107.A0A286UQK4"/>
<dbReference type="PANTHER" id="PTHR23235:SF120">
    <property type="entry name" value="KRUPPEL-LIKE FACTOR 15"/>
    <property type="match status" value="1"/>
</dbReference>
<protein>
    <submittedName>
        <fullName evidence="7">C2H2-type zinc-finger</fullName>
    </submittedName>
</protein>
<sequence>MEQYISPEVLNGVTSKQQQQQQQQQMQQAQLQTVANLDFLSFGSTPDIFAPHPDLFESELDSSLADFDPLQLQSFIIGQPDAFNFLRSDTACGPPSTITVSSESASAYDTYSNYSESLVNVAASNYSFPLELDMDFSRASLGTRSEYASDTQNTAPVISADAISDYSYDQNRHSPSSQSSLGELEQQQVLRGTSHRHTSSVYSGYGSGSDYYPPIGSNHPSLGYVANVIAPTATSPHQQQPTQVHVPQRSISPVGAGLGVSLLPRLTRNDGRSPQRLSSSSHSSHTLNGVRNEHDDNINDPRKKYPCPQCKRAFARAFNLKTHLGTHDPQRPKPFVCHHNKCGRSFSRKHDLGRHLVSIHRDSSEITSTGDNTSDDGQSSPEPRIGVSGMKDGMKGVSVF</sequence>
<dbReference type="Gene3D" id="3.30.160.60">
    <property type="entry name" value="Classic Zinc Finger"/>
    <property type="match status" value="2"/>
</dbReference>
<dbReference type="GO" id="GO:0000981">
    <property type="term" value="F:DNA-binding transcription factor activity, RNA polymerase II-specific"/>
    <property type="evidence" value="ECO:0007669"/>
    <property type="project" value="TreeGrafter"/>
</dbReference>
<dbReference type="GO" id="GO:0000978">
    <property type="term" value="F:RNA polymerase II cis-regulatory region sequence-specific DNA binding"/>
    <property type="evidence" value="ECO:0007669"/>
    <property type="project" value="TreeGrafter"/>
</dbReference>
<name>A0A286UQK4_9AGAM</name>
<dbReference type="Pfam" id="PF00096">
    <property type="entry name" value="zf-C2H2"/>
    <property type="match status" value="2"/>
</dbReference>
<comment type="caution">
    <text evidence="7">The sequence shown here is derived from an EMBL/GenBank/DDBJ whole genome shotgun (WGS) entry which is preliminary data.</text>
</comment>
<accession>A0A286UQK4</accession>
<feature type="region of interest" description="Disordered" evidence="5">
    <location>
        <begin position="359"/>
        <end position="400"/>
    </location>
</feature>
<dbReference type="InParanoid" id="A0A286UQK4"/>
<feature type="domain" description="C2H2-type" evidence="6">
    <location>
        <begin position="335"/>
        <end position="365"/>
    </location>
</feature>
<dbReference type="EMBL" id="NBII01000002">
    <property type="protein sequence ID" value="PAV21852.1"/>
    <property type="molecule type" value="Genomic_DNA"/>
</dbReference>
<feature type="domain" description="C2H2-type" evidence="6">
    <location>
        <begin position="305"/>
        <end position="332"/>
    </location>
</feature>
<organism evidence="7 8">
    <name type="scientific">Pyrrhoderma noxium</name>
    <dbReference type="NCBI Taxonomy" id="2282107"/>
    <lineage>
        <taxon>Eukaryota</taxon>
        <taxon>Fungi</taxon>
        <taxon>Dikarya</taxon>
        <taxon>Basidiomycota</taxon>
        <taxon>Agaricomycotina</taxon>
        <taxon>Agaricomycetes</taxon>
        <taxon>Hymenochaetales</taxon>
        <taxon>Hymenochaetaceae</taxon>
        <taxon>Pyrrhoderma</taxon>
    </lineage>
</organism>
<keyword evidence="2 4" id="KW-0863">Zinc-finger</keyword>
<gene>
    <name evidence="7" type="ORF">PNOK_0180900</name>
</gene>
<feature type="compositionally biased region" description="Polar residues" evidence="5">
    <location>
        <begin position="365"/>
        <end position="381"/>
    </location>
</feature>
<dbReference type="SUPFAM" id="SSF57667">
    <property type="entry name" value="beta-beta-alpha zinc fingers"/>
    <property type="match status" value="1"/>
</dbReference>
<evidence type="ECO:0000313" key="8">
    <source>
        <dbReference type="Proteomes" id="UP000217199"/>
    </source>
</evidence>
<dbReference type="SMART" id="SM00355">
    <property type="entry name" value="ZnF_C2H2"/>
    <property type="match status" value="2"/>
</dbReference>
<feature type="compositionally biased region" description="Low complexity" evidence="5">
    <location>
        <begin position="236"/>
        <end position="248"/>
    </location>
</feature>
<evidence type="ECO:0000256" key="3">
    <source>
        <dbReference type="ARBA" id="ARBA00022833"/>
    </source>
</evidence>
<dbReference type="PROSITE" id="PS50157">
    <property type="entry name" value="ZINC_FINGER_C2H2_2"/>
    <property type="match status" value="2"/>
</dbReference>
<evidence type="ECO:0000313" key="7">
    <source>
        <dbReference type="EMBL" id="PAV21852.1"/>
    </source>
</evidence>
<evidence type="ECO:0000256" key="2">
    <source>
        <dbReference type="ARBA" id="ARBA00022771"/>
    </source>
</evidence>
<keyword evidence="8" id="KW-1185">Reference proteome</keyword>
<feature type="region of interest" description="Disordered" evidence="5">
    <location>
        <begin position="234"/>
        <end position="305"/>
    </location>
</feature>
<dbReference type="Proteomes" id="UP000217199">
    <property type="component" value="Unassembled WGS sequence"/>
</dbReference>
<dbReference type="InterPro" id="IPR013087">
    <property type="entry name" value="Znf_C2H2_type"/>
</dbReference>
<dbReference type="OrthoDB" id="8117402at2759"/>
<dbReference type="PROSITE" id="PS00028">
    <property type="entry name" value="ZINC_FINGER_C2H2_1"/>
    <property type="match status" value="2"/>
</dbReference>
<dbReference type="AlphaFoldDB" id="A0A286UQK4"/>
<feature type="compositionally biased region" description="Low complexity" evidence="5">
    <location>
        <begin position="176"/>
        <end position="188"/>
    </location>
</feature>
<feature type="compositionally biased region" description="Basic and acidic residues" evidence="5">
    <location>
        <begin position="291"/>
        <end position="303"/>
    </location>
</feature>
<dbReference type="GO" id="GO:0008270">
    <property type="term" value="F:zinc ion binding"/>
    <property type="evidence" value="ECO:0007669"/>
    <property type="project" value="UniProtKB-KW"/>
</dbReference>
<dbReference type="InterPro" id="IPR036236">
    <property type="entry name" value="Znf_C2H2_sf"/>
</dbReference>
<proteinExistence type="predicted"/>
<evidence type="ECO:0000256" key="1">
    <source>
        <dbReference type="ARBA" id="ARBA00022723"/>
    </source>
</evidence>
<dbReference type="PANTHER" id="PTHR23235">
    <property type="entry name" value="KRUEPPEL-LIKE TRANSCRIPTION FACTOR"/>
    <property type="match status" value="1"/>
</dbReference>
<evidence type="ECO:0000259" key="6">
    <source>
        <dbReference type="PROSITE" id="PS50157"/>
    </source>
</evidence>